<name>A0A401TG27_CHIPU</name>
<evidence type="ECO:0000256" key="1">
    <source>
        <dbReference type="SAM" id="MobiDB-lite"/>
    </source>
</evidence>
<feature type="compositionally biased region" description="Polar residues" evidence="1">
    <location>
        <begin position="16"/>
        <end position="31"/>
    </location>
</feature>
<organism evidence="2 3">
    <name type="scientific">Chiloscyllium punctatum</name>
    <name type="common">Brownbanded bambooshark</name>
    <name type="synonym">Hemiscyllium punctatum</name>
    <dbReference type="NCBI Taxonomy" id="137246"/>
    <lineage>
        <taxon>Eukaryota</taxon>
        <taxon>Metazoa</taxon>
        <taxon>Chordata</taxon>
        <taxon>Craniata</taxon>
        <taxon>Vertebrata</taxon>
        <taxon>Chondrichthyes</taxon>
        <taxon>Elasmobranchii</taxon>
        <taxon>Galeomorphii</taxon>
        <taxon>Galeoidea</taxon>
        <taxon>Orectolobiformes</taxon>
        <taxon>Hemiscylliidae</taxon>
        <taxon>Chiloscyllium</taxon>
    </lineage>
</organism>
<keyword evidence="3" id="KW-1185">Reference proteome</keyword>
<evidence type="ECO:0000313" key="3">
    <source>
        <dbReference type="Proteomes" id="UP000287033"/>
    </source>
</evidence>
<dbReference type="EMBL" id="BEZZ01069226">
    <property type="protein sequence ID" value="GCC41610.1"/>
    <property type="molecule type" value="Genomic_DNA"/>
</dbReference>
<feature type="region of interest" description="Disordered" evidence="1">
    <location>
        <begin position="15"/>
        <end position="40"/>
    </location>
</feature>
<gene>
    <name evidence="2" type="ORF">chiPu_0025948</name>
</gene>
<feature type="non-terminal residue" evidence="2">
    <location>
        <position position="1"/>
    </location>
</feature>
<protein>
    <submittedName>
        <fullName evidence="2">Uncharacterized protein</fullName>
    </submittedName>
</protein>
<sequence length="126" mass="14532">DSDYRATCNPHRRRLQNNLRSPSNRDSNYRTTCDPYQRSDGDYKATCDPHRRQLQSNLRAPSTTITEQPAIPIEQGQQLQNNLRSPLTAITEQPAIPIDGDYRATCDQQRINKFPHSEEESPDLKH</sequence>
<comment type="caution">
    <text evidence="2">The sequence shown here is derived from an EMBL/GenBank/DDBJ whole genome shotgun (WGS) entry which is preliminary data.</text>
</comment>
<evidence type="ECO:0000313" key="2">
    <source>
        <dbReference type="EMBL" id="GCC41610.1"/>
    </source>
</evidence>
<dbReference type="Proteomes" id="UP000287033">
    <property type="component" value="Unassembled WGS sequence"/>
</dbReference>
<reference evidence="2 3" key="1">
    <citation type="journal article" date="2018" name="Nat. Ecol. Evol.">
        <title>Shark genomes provide insights into elasmobranch evolution and the origin of vertebrates.</title>
        <authorList>
            <person name="Hara Y"/>
            <person name="Yamaguchi K"/>
            <person name="Onimaru K"/>
            <person name="Kadota M"/>
            <person name="Koyanagi M"/>
            <person name="Keeley SD"/>
            <person name="Tatsumi K"/>
            <person name="Tanaka K"/>
            <person name="Motone F"/>
            <person name="Kageyama Y"/>
            <person name="Nozu R"/>
            <person name="Adachi N"/>
            <person name="Nishimura O"/>
            <person name="Nakagawa R"/>
            <person name="Tanegashima C"/>
            <person name="Kiyatake I"/>
            <person name="Matsumoto R"/>
            <person name="Murakumo K"/>
            <person name="Nishida K"/>
            <person name="Terakita A"/>
            <person name="Kuratani S"/>
            <person name="Sato K"/>
            <person name="Hyodo S Kuraku.S."/>
        </authorList>
    </citation>
    <scope>NUCLEOTIDE SEQUENCE [LARGE SCALE GENOMIC DNA]</scope>
</reference>
<dbReference type="AlphaFoldDB" id="A0A401TG27"/>
<proteinExistence type="predicted"/>
<accession>A0A401TG27</accession>